<accession>A0A843U9M9</accession>
<comment type="caution">
    <text evidence="3">The sequence shown here is derived from an EMBL/GenBank/DDBJ whole genome shotgun (WGS) entry which is preliminary data.</text>
</comment>
<gene>
    <name evidence="3" type="ORF">Taro_009340</name>
</gene>
<sequence>MEVTTAEVSQADGSSPDVRADQSENTVSDHVNNDFREEEPKLNMNSEEIREIMEVIAATGKFWHEWDTLKSFLSFRLKQALAEYSESQMDSGIGSQQGSIPGETYAELVTRLDEALLSFTEGPPFTLQRLCEILLAPRSIYPKLSKLALALEKAYSTENLLVTSTLTRCTDPYPVPGAEKQPEPGVSGKQAQEPSHPVLAGAENSAGGDGDEEMAEAETEEANTDKRQKIEEERVGEGSGSGNDEN</sequence>
<dbReference type="GO" id="GO:0005634">
    <property type="term" value="C:nucleus"/>
    <property type="evidence" value="ECO:0007669"/>
    <property type="project" value="TreeGrafter"/>
</dbReference>
<feature type="region of interest" description="Disordered" evidence="2">
    <location>
        <begin position="1"/>
        <end position="42"/>
    </location>
</feature>
<feature type="compositionally biased region" description="Basic and acidic residues" evidence="2">
    <location>
        <begin position="31"/>
        <end position="42"/>
    </location>
</feature>
<comment type="similarity">
    <text evidence="1">Belongs to the PPP4R2 family.</text>
</comment>
<dbReference type="EMBL" id="NMUH01000323">
    <property type="protein sequence ID" value="MQL76929.1"/>
    <property type="molecule type" value="Genomic_DNA"/>
</dbReference>
<protein>
    <recommendedName>
        <fullName evidence="5">Serine/threonine-protein phosphatase 4 regulatory subunit 2</fullName>
    </recommendedName>
</protein>
<dbReference type="AlphaFoldDB" id="A0A843U9M9"/>
<dbReference type="PANTHER" id="PTHR16487:SF0">
    <property type="entry name" value="PROTEIN PHOSPHATASE 4 REGULATORY SUBUNIT 2-RELATED"/>
    <property type="match status" value="1"/>
</dbReference>
<evidence type="ECO:0000313" key="4">
    <source>
        <dbReference type="Proteomes" id="UP000652761"/>
    </source>
</evidence>
<dbReference type="Pfam" id="PF09184">
    <property type="entry name" value="PPP4R2"/>
    <property type="match status" value="1"/>
</dbReference>
<feature type="compositionally biased region" description="Gly residues" evidence="2">
    <location>
        <begin position="237"/>
        <end position="246"/>
    </location>
</feature>
<dbReference type="OrthoDB" id="341898at2759"/>
<evidence type="ECO:0000313" key="3">
    <source>
        <dbReference type="EMBL" id="MQL76929.1"/>
    </source>
</evidence>
<reference evidence="3" key="1">
    <citation type="submission" date="2017-07" db="EMBL/GenBank/DDBJ databases">
        <title>Taro Niue Genome Assembly and Annotation.</title>
        <authorList>
            <person name="Atibalentja N."/>
            <person name="Keating K."/>
            <person name="Fields C.J."/>
        </authorList>
    </citation>
    <scope>NUCLEOTIDE SEQUENCE</scope>
    <source>
        <strain evidence="3">Niue_2</strain>
        <tissue evidence="3">Leaf</tissue>
    </source>
</reference>
<dbReference type="GO" id="GO:0005737">
    <property type="term" value="C:cytoplasm"/>
    <property type="evidence" value="ECO:0007669"/>
    <property type="project" value="TreeGrafter"/>
</dbReference>
<feature type="compositionally biased region" description="Basic and acidic residues" evidence="2">
    <location>
        <begin position="223"/>
        <end position="236"/>
    </location>
</feature>
<dbReference type="GO" id="GO:0030289">
    <property type="term" value="C:protein phosphatase 4 complex"/>
    <property type="evidence" value="ECO:0007669"/>
    <property type="project" value="InterPro"/>
</dbReference>
<dbReference type="PANTHER" id="PTHR16487">
    <property type="entry name" value="PPP4R2-RELATED PROTEIN"/>
    <property type="match status" value="1"/>
</dbReference>
<organism evidence="3 4">
    <name type="scientific">Colocasia esculenta</name>
    <name type="common">Wild taro</name>
    <name type="synonym">Arum esculentum</name>
    <dbReference type="NCBI Taxonomy" id="4460"/>
    <lineage>
        <taxon>Eukaryota</taxon>
        <taxon>Viridiplantae</taxon>
        <taxon>Streptophyta</taxon>
        <taxon>Embryophyta</taxon>
        <taxon>Tracheophyta</taxon>
        <taxon>Spermatophyta</taxon>
        <taxon>Magnoliopsida</taxon>
        <taxon>Liliopsida</taxon>
        <taxon>Araceae</taxon>
        <taxon>Aroideae</taxon>
        <taxon>Colocasieae</taxon>
        <taxon>Colocasia</taxon>
    </lineage>
</organism>
<dbReference type="InterPro" id="IPR015267">
    <property type="entry name" value="PPP4R2"/>
</dbReference>
<dbReference type="Proteomes" id="UP000652761">
    <property type="component" value="Unassembled WGS sequence"/>
</dbReference>
<evidence type="ECO:0000256" key="2">
    <source>
        <dbReference type="SAM" id="MobiDB-lite"/>
    </source>
</evidence>
<proteinExistence type="inferred from homology"/>
<evidence type="ECO:0000256" key="1">
    <source>
        <dbReference type="ARBA" id="ARBA00009207"/>
    </source>
</evidence>
<feature type="region of interest" description="Disordered" evidence="2">
    <location>
        <begin position="168"/>
        <end position="246"/>
    </location>
</feature>
<dbReference type="GO" id="GO:0019888">
    <property type="term" value="F:protein phosphatase regulator activity"/>
    <property type="evidence" value="ECO:0007669"/>
    <property type="project" value="InterPro"/>
</dbReference>
<feature type="compositionally biased region" description="Polar residues" evidence="2">
    <location>
        <begin position="1"/>
        <end position="13"/>
    </location>
</feature>
<feature type="compositionally biased region" description="Acidic residues" evidence="2">
    <location>
        <begin position="209"/>
        <end position="222"/>
    </location>
</feature>
<name>A0A843U9M9_COLES</name>
<evidence type="ECO:0008006" key="5">
    <source>
        <dbReference type="Google" id="ProtNLM"/>
    </source>
</evidence>
<keyword evidence="4" id="KW-1185">Reference proteome</keyword>